<dbReference type="RefSeq" id="WP_343974956.1">
    <property type="nucleotide sequence ID" value="NZ_BAAAHK010000013.1"/>
</dbReference>
<proteinExistence type="predicted"/>
<protein>
    <recommendedName>
        <fullName evidence="1">THIF-type NAD/FAD binding fold domain-containing protein</fullName>
    </recommendedName>
</protein>
<dbReference type="InterPro" id="IPR035985">
    <property type="entry name" value="Ubiquitin-activating_enz"/>
</dbReference>
<keyword evidence="3" id="KW-1185">Reference proteome</keyword>
<dbReference type="EMBL" id="BAAAHK010000013">
    <property type="protein sequence ID" value="GAA0950576.1"/>
    <property type="molecule type" value="Genomic_DNA"/>
</dbReference>
<evidence type="ECO:0000313" key="3">
    <source>
        <dbReference type="Proteomes" id="UP001500542"/>
    </source>
</evidence>
<dbReference type="Gene3D" id="3.40.50.720">
    <property type="entry name" value="NAD(P)-binding Rossmann-like Domain"/>
    <property type="match status" value="1"/>
</dbReference>
<dbReference type="Pfam" id="PF00899">
    <property type="entry name" value="ThiF"/>
    <property type="match status" value="1"/>
</dbReference>
<gene>
    <name evidence="2" type="ORF">GCM10009554_50690</name>
</gene>
<sequence length="281" mass="30412">MNNRYDRQVRLFGAEGQARIRAAHVVLFGTGGNGSHVVQQLAYAGVRHWTLVEFDTADDTNLNRLVGAGPDDVGTAKIDIAKRMVLALHPDADMTLIRGGLGEPDQQDQIVEALSRATLAIGCFDLEVPRVEAVKLCSRAGVSYLDLATEIVPSDDGADPVYGGRTVFSHDGKGCLVCLGIIDPAELAREQMPAEQRAERDRLYGLNPDEVGDSGPSVVTINGVVASLACTEALMFLTELREPARQLTYLGQNSVVRKNLTVGPGDCLYCYQWRASRSERA</sequence>
<dbReference type="InterPro" id="IPR000594">
    <property type="entry name" value="ThiF_NAD_FAD-bd"/>
</dbReference>
<name>A0ABP4BJ73_9ACTN</name>
<accession>A0ABP4BJ73</accession>
<dbReference type="PANTHER" id="PTHR43267:SF1">
    <property type="entry name" value="TRNA THREONYLCARBAMOYLADENOSINE DEHYDRATASE"/>
    <property type="match status" value="1"/>
</dbReference>
<dbReference type="InterPro" id="IPR045886">
    <property type="entry name" value="ThiF/MoeB/HesA"/>
</dbReference>
<reference evidence="3" key="1">
    <citation type="journal article" date="2019" name="Int. J. Syst. Evol. Microbiol.">
        <title>The Global Catalogue of Microorganisms (GCM) 10K type strain sequencing project: providing services to taxonomists for standard genome sequencing and annotation.</title>
        <authorList>
            <consortium name="The Broad Institute Genomics Platform"/>
            <consortium name="The Broad Institute Genome Sequencing Center for Infectious Disease"/>
            <person name="Wu L."/>
            <person name="Ma J."/>
        </authorList>
    </citation>
    <scope>NUCLEOTIDE SEQUENCE [LARGE SCALE GENOMIC DNA]</scope>
    <source>
        <strain evidence="3">JCM 10977</strain>
    </source>
</reference>
<comment type="caution">
    <text evidence="2">The sequence shown here is derived from an EMBL/GenBank/DDBJ whole genome shotgun (WGS) entry which is preliminary data.</text>
</comment>
<dbReference type="Proteomes" id="UP001500542">
    <property type="component" value="Unassembled WGS sequence"/>
</dbReference>
<dbReference type="SUPFAM" id="SSF69572">
    <property type="entry name" value="Activating enzymes of the ubiquitin-like proteins"/>
    <property type="match status" value="1"/>
</dbReference>
<feature type="domain" description="THIF-type NAD/FAD binding fold" evidence="1">
    <location>
        <begin position="5"/>
        <end position="247"/>
    </location>
</feature>
<evidence type="ECO:0000313" key="2">
    <source>
        <dbReference type="EMBL" id="GAA0950576.1"/>
    </source>
</evidence>
<organism evidence="2 3">
    <name type="scientific">Kribbella koreensis</name>
    <dbReference type="NCBI Taxonomy" id="57909"/>
    <lineage>
        <taxon>Bacteria</taxon>
        <taxon>Bacillati</taxon>
        <taxon>Actinomycetota</taxon>
        <taxon>Actinomycetes</taxon>
        <taxon>Propionibacteriales</taxon>
        <taxon>Kribbellaceae</taxon>
        <taxon>Kribbella</taxon>
    </lineage>
</organism>
<dbReference type="PANTHER" id="PTHR43267">
    <property type="entry name" value="TRNA THREONYLCARBAMOYLADENOSINE DEHYDRATASE"/>
    <property type="match status" value="1"/>
</dbReference>
<evidence type="ECO:0000259" key="1">
    <source>
        <dbReference type="Pfam" id="PF00899"/>
    </source>
</evidence>